<dbReference type="PANTHER" id="PTHR30081">
    <property type="entry name" value="PROTEIN-EXPORT MEMBRANE PROTEIN SEC"/>
    <property type="match status" value="1"/>
</dbReference>
<comment type="caution">
    <text evidence="11">The sequence shown here is derived from an EMBL/GenBank/DDBJ whole genome shotgun (WGS) entry which is preliminary data.</text>
</comment>
<dbReference type="NCBIfam" id="TIGR00916">
    <property type="entry name" value="2A0604s01"/>
    <property type="match status" value="1"/>
</dbReference>
<gene>
    <name evidence="9 11" type="primary">secF</name>
    <name evidence="11" type="ORF">OCHUTO_0241</name>
</gene>
<evidence type="ECO:0000256" key="2">
    <source>
        <dbReference type="ARBA" id="ARBA00022448"/>
    </source>
</evidence>
<evidence type="ECO:0000256" key="9">
    <source>
        <dbReference type="HAMAP-Rule" id="MF_01464"/>
    </source>
</evidence>
<comment type="function">
    <text evidence="9">Part of the Sec protein translocase complex. Interacts with the SecYEG preprotein conducting channel. SecDF uses the proton motive force (PMF) to complete protein translocation after the ATP-dependent function of SecA.</text>
</comment>
<keyword evidence="8 9" id="KW-0472">Membrane</keyword>
<dbReference type="OrthoDB" id="9774769at2"/>
<dbReference type="HAMAP" id="MF_01464_B">
    <property type="entry name" value="SecF_B"/>
    <property type="match status" value="1"/>
</dbReference>
<comment type="subcellular location">
    <subcellularLocation>
        <location evidence="1 9">Cell membrane</location>
        <topology evidence="1 9">Multi-pass membrane protein</topology>
    </subcellularLocation>
</comment>
<reference evidence="11 12" key="1">
    <citation type="submission" date="2015-02" db="EMBL/GenBank/DDBJ databases">
        <title>Genome Sequencing of Rickettsiales.</title>
        <authorList>
            <person name="Daugherty S.C."/>
            <person name="Su Q."/>
            <person name="Abolude K."/>
            <person name="Beier-Sexton M."/>
            <person name="Carlyon J.A."/>
            <person name="Carter R."/>
            <person name="Day N.P."/>
            <person name="Dumler S.J."/>
            <person name="Dyachenko V."/>
            <person name="Godinez A."/>
            <person name="Kurtti T.J."/>
            <person name="Lichay M."/>
            <person name="Mullins K.E."/>
            <person name="Ott S."/>
            <person name="Pappas-Brown V."/>
            <person name="Paris D.H."/>
            <person name="Patel P."/>
            <person name="Richards A.L."/>
            <person name="Sadzewicz L."/>
            <person name="Sears K."/>
            <person name="Seidman D."/>
            <person name="Sengamalay N."/>
            <person name="Stenos J."/>
            <person name="Tallon L.J."/>
            <person name="Vincent G."/>
            <person name="Fraser C.M."/>
            <person name="Munderloh U."/>
            <person name="Dunning-Hotopp J.C."/>
        </authorList>
    </citation>
    <scope>NUCLEOTIDE SEQUENCE [LARGE SCALE GENOMIC DNA]</scope>
    <source>
        <strain evidence="11 12">Fuller</strain>
    </source>
</reference>
<organism evidence="11 12">
    <name type="scientific">Orientia chuto str. Dubai</name>
    <dbReference type="NCBI Taxonomy" id="1359168"/>
    <lineage>
        <taxon>Bacteria</taxon>
        <taxon>Pseudomonadati</taxon>
        <taxon>Pseudomonadota</taxon>
        <taxon>Alphaproteobacteria</taxon>
        <taxon>Rickettsiales</taxon>
        <taxon>Rickettsiaceae</taxon>
        <taxon>Rickettsieae</taxon>
        <taxon>Orientia</taxon>
    </lineage>
</organism>
<dbReference type="InterPro" id="IPR055344">
    <property type="entry name" value="SecD_SecF_C_bact"/>
</dbReference>
<dbReference type="Pfam" id="PF02355">
    <property type="entry name" value="SecD_SecF_C"/>
    <property type="match status" value="1"/>
</dbReference>
<dbReference type="NCBIfam" id="TIGR00966">
    <property type="entry name" value="transloc_SecF"/>
    <property type="match status" value="1"/>
</dbReference>
<evidence type="ECO:0000256" key="1">
    <source>
        <dbReference type="ARBA" id="ARBA00004651"/>
    </source>
</evidence>
<dbReference type="SUPFAM" id="SSF82866">
    <property type="entry name" value="Multidrug efflux transporter AcrB transmembrane domain"/>
    <property type="match status" value="1"/>
</dbReference>
<keyword evidence="6 9" id="KW-1133">Transmembrane helix</keyword>
<dbReference type="GO" id="GO:0006605">
    <property type="term" value="P:protein targeting"/>
    <property type="evidence" value="ECO:0007669"/>
    <property type="project" value="UniProtKB-UniRule"/>
</dbReference>
<dbReference type="EMBL" id="LANP01000004">
    <property type="protein sequence ID" value="KJV57106.1"/>
    <property type="molecule type" value="Genomic_DNA"/>
</dbReference>
<dbReference type="RefSeq" id="WP_045797033.1">
    <property type="nucleotide sequence ID" value="NZ_LANP01000004.1"/>
</dbReference>
<evidence type="ECO:0000256" key="5">
    <source>
        <dbReference type="ARBA" id="ARBA00022927"/>
    </source>
</evidence>
<dbReference type="InterPro" id="IPR005665">
    <property type="entry name" value="SecF_bac"/>
</dbReference>
<sequence length="311" mass="34216">MQILTLESIINKLTIDFVGLRKVNYLVSGLLVIFSIVSLLIFKLNLGASFVGGINLEIKISPFTQLSLIRTALNDTSFGKLSIHNFGADDVFAIKIPNNSQNNDIELITNQIKSILETKLNCKVELRKTSFIGPQVSNYLIKSSIKALTLALVGIAIYIWVRFKWKFSIGILIAIMHDAILSMGFMSISGLEFDLSSVAALLTVIGYSVNDSVIIYDRIRENMNKTNLSSKPIENIINISISATLSRTILTVLTTLLANLALIFFGGIAIRGFSILVFIGIIIGTYSSIFISAPILMLLDSPTKKSNKLYN</sequence>
<feature type="transmembrane region" description="Helical" evidence="9">
    <location>
        <begin position="139"/>
        <end position="160"/>
    </location>
</feature>
<dbReference type="Proteomes" id="UP000033616">
    <property type="component" value="Unassembled WGS sequence"/>
</dbReference>
<evidence type="ECO:0000256" key="7">
    <source>
        <dbReference type="ARBA" id="ARBA00023010"/>
    </source>
</evidence>
<comment type="similarity">
    <text evidence="9">Belongs to the SecD/SecF family. SecF subfamily.</text>
</comment>
<feature type="transmembrane region" description="Helical" evidence="9">
    <location>
        <begin position="167"/>
        <end position="189"/>
    </location>
</feature>
<name>A0A0F3MN81_9RICK</name>
<dbReference type="GO" id="GO:0065002">
    <property type="term" value="P:intracellular protein transmembrane transport"/>
    <property type="evidence" value="ECO:0007669"/>
    <property type="project" value="UniProtKB-UniRule"/>
</dbReference>
<feature type="transmembrane region" description="Helical" evidence="9">
    <location>
        <begin position="249"/>
        <end position="270"/>
    </location>
</feature>
<dbReference type="InterPro" id="IPR022645">
    <property type="entry name" value="SecD/SecF_bac"/>
</dbReference>
<evidence type="ECO:0000256" key="3">
    <source>
        <dbReference type="ARBA" id="ARBA00022475"/>
    </source>
</evidence>
<feature type="transmembrane region" description="Helical" evidence="9">
    <location>
        <begin position="276"/>
        <end position="299"/>
    </location>
</feature>
<dbReference type="InterPro" id="IPR048634">
    <property type="entry name" value="SecD_SecF_C"/>
</dbReference>
<dbReference type="PRINTS" id="PR01755">
    <property type="entry name" value="SECFTRNLCASE"/>
</dbReference>
<keyword evidence="5 9" id="KW-0653">Protein transport</keyword>
<dbReference type="InterPro" id="IPR022813">
    <property type="entry name" value="SecD/SecF_arch_bac"/>
</dbReference>
<comment type="subunit">
    <text evidence="9">Forms a complex with SecD. Part of the essential Sec protein translocation apparatus which comprises SecA, SecYEG and auxiliary proteins SecDF-YajC and YidC.</text>
</comment>
<proteinExistence type="inferred from homology"/>
<dbReference type="PATRIC" id="fig|1359168.3.peg.942"/>
<dbReference type="GO" id="GO:0015450">
    <property type="term" value="F:protein-transporting ATPase activity"/>
    <property type="evidence" value="ECO:0007669"/>
    <property type="project" value="InterPro"/>
</dbReference>
<evidence type="ECO:0000313" key="12">
    <source>
        <dbReference type="Proteomes" id="UP000033616"/>
    </source>
</evidence>
<keyword evidence="12" id="KW-1185">Reference proteome</keyword>
<dbReference type="Gene3D" id="1.20.1640.10">
    <property type="entry name" value="Multidrug efflux transporter AcrB transmembrane domain"/>
    <property type="match status" value="1"/>
</dbReference>
<dbReference type="AlphaFoldDB" id="A0A0F3MN81"/>
<accession>A0A0F3MN81</accession>
<dbReference type="GO" id="GO:0043952">
    <property type="term" value="P:protein transport by the Sec complex"/>
    <property type="evidence" value="ECO:0007669"/>
    <property type="project" value="UniProtKB-UniRule"/>
</dbReference>
<keyword evidence="2 9" id="KW-0813">Transport</keyword>
<feature type="transmembrane region" description="Helical" evidence="9">
    <location>
        <begin position="23"/>
        <end position="42"/>
    </location>
</feature>
<keyword evidence="7 9" id="KW-0811">Translocation</keyword>
<evidence type="ECO:0000259" key="10">
    <source>
        <dbReference type="Pfam" id="PF02355"/>
    </source>
</evidence>
<evidence type="ECO:0000256" key="8">
    <source>
        <dbReference type="ARBA" id="ARBA00023136"/>
    </source>
</evidence>
<comment type="caution">
    <text evidence="9">Lacks conserved residue(s) required for the propagation of feature annotation.</text>
</comment>
<evidence type="ECO:0000256" key="4">
    <source>
        <dbReference type="ARBA" id="ARBA00022692"/>
    </source>
</evidence>
<protein>
    <recommendedName>
        <fullName evidence="9">Protein-export membrane protein SecF</fullName>
    </recommendedName>
</protein>
<dbReference type="STRING" id="1359168.OCHUTO_0241"/>
<feature type="domain" description="Protein export membrane protein SecD/SecF C-terminal" evidence="10">
    <location>
        <begin position="116"/>
        <end position="299"/>
    </location>
</feature>
<evidence type="ECO:0000313" key="11">
    <source>
        <dbReference type="EMBL" id="KJV57106.1"/>
    </source>
</evidence>
<dbReference type="PANTHER" id="PTHR30081:SF8">
    <property type="entry name" value="PROTEIN TRANSLOCASE SUBUNIT SECF"/>
    <property type="match status" value="1"/>
</dbReference>
<keyword evidence="4 9" id="KW-0812">Transmembrane</keyword>
<evidence type="ECO:0000256" key="6">
    <source>
        <dbReference type="ARBA" id="ARBA00022989"/>
    </source>
</evidence>
<dbReference type="GO" id="GO:0005886">
    <property type="term" value="C:plasma membrane"/>
    <property type="evidence" value="ECO:0007669"/>
    <property type="project" value="UniProtKB-SubCell"/>
</dbReference>
<keyword evidence="3 9" id="KW-1003">Cell membrane</keyword>